<dbReference type="OMA" id="KEDLCCH"/>
<accession>A0A9J6E8J4</accession>
<dbReference type="EMBL" id="JABSTU010000005">
    <property type="protein sequence ID" value="KAH8030883.1"/>
    <property type="molecule type" value="Genomic_DNA"/>
</dbReference>
<name>A0A9J6E8J4_RHIMP</name>
<evidence type="ECO:0008006" key="3">
    <source>
        <dbReference type="Google" id="ProtNLM"/>
    </source>
</evidence>
<dbReference type="PANTHER" id="PTHR47679:SF2">
    <property type="entry name" value="C-TERMINAL OF ROC (COR) DOMAIN-CONTAINING PROTEIN"/>
    <property type="match status" value="1"/>
</dbReference>
<dbReference type="AlphaFoldDB" id="A0A9J6E8J4"/>
<dbReference type="Proteomes" id="UP000821866">
    <property type="component" value="Chromosome 3"/>
</dbReference>
<dbReference type="OrthoDB" id="6483548at2759"/>
<keyword evidence="2" id="KW-1185">Reference proteome</keyword>
<organism evidence="1 2">
    <name type="scientific">Rhipicephalus microplus</name>
    <name type="common">Cattle tick</name>
    <name type="synonym">Boophilus microplus</name>
    <dbReference type="NCBI Taxonomy" id="6941"/>
    <lineage>
        <taxon>Eukaryota</taxon>
        <taxon>Metazoa</taxon>
        <taxon>Ecdysozoa</taxon>
        <taxon>Arthropoda</taxon>
        <taxon>Chelicerata</taxon>
        <taxon>Arachnida</taxon>
        <taxon>Acari</taxon>
        <taxon>Parasitiformes</taxon>
        <taxon>Ixodida</taxon>
        <taxon>Ixodoidea</taxon>
        <taxon>Ixodidae</taxon>
        <taxon>Rhipicephalinae</taxon>
        <taxon>Rhipicephalus</taxon>
        <taxon>Boophilus</taxon>
    </lineage>
</organism>
<sequence>MEVERRAMWSYVTHLESLGLTHLKAADLALAFQAVRTGAVRQVVPFPTICTHNGSTRVCWIFQHLALWNKLLWAAMAELREVRPGRLAFVSQHFLRLAEETCPYQLEYTYALIHCLLANHRCVVSVIVDSEVLQAYPALFSDALRRSTSLEQLQIDTPGMEFDEVGELIVDVCANCRLRELVCSEGRLLGSGSEVQARFAEFLKRSTTLRVLSITNISLHSNCEFVLGPLQENSTVTRLTIDSACIELDNGASLSKFLSANSVLVELTVVKQTWCGSCNVDLLFKSLETNHVLRKLSLQRFSFTMDNTISMADALTVNTALQELDISNIEYTFIRPWLGMAGESDSVTKAKSMWGNLWRVQPFVNAVRNSISLRRLLFGHVYFRDDELRSLLTAVRESHSLHQIQFSQVTCSGFCEFVKLVEETDTFDKVAIRHCYSNASLFADSLRTCESLPLTGSYSFRFLNTTHLREICSALILNDSITSINLCADRQFLEMFDEQCAESLASYVSSTTALKELHIAISSVDKSVNRIVLAGLSANTTIERLEVFSGALYDSDVRMFAKWIQQSKTLYELSASFVPDNASALFLSELFSGLQDCYTLTSLTIARFEYSQAHWQVIQDLLSRNSSLTMRAVHFAMGSTLKRCAAAFERVSWHPLVYYRLAQTMPLDEARQKLEASKKRLLMDFWQLTGVVKEDLCCHKCNDGRLQIDELSFDAWMAVRKFLKVGDVLDASCV</sequence>
<proteinExistence type="predicted"/>
<evidence type="ECO:0000313" key="1">
    <source>
        <dbReference type="EMBL" id="KAH8030883.1"/>
    </source>
</evidence>
<reference evidence="1" key="2">
    <citation type="submission" date="2021-09" db="EMBL/GenBank/DDBJ databases">
        <authorList>
            <person name="Jia N."/>
            <person name="Wang J."/>
            <person name="Shi W."/>
            <person name="Du L."/>
            <person name="Sun Y."/>
            <person name="Zhan W."/>
            <person name="Jiang J."/>
            <person name="Wang Q."/>
            <person name="Zhang B."/>
            <person name="Ji P."/>
            <person name="Sakyi L.B."/>
            <person name="Cui X."/>
            <person name="Yuan T."/>
            <person name="Jiang B."/>
            <person name="Yang W."/>
            <person name="Lam T.T.-Y."/>
            <person name="Chang Q."/>
            <person name="Ding S."/>
            <person name="Wang X."/>
            <person name="Zhu J."/>
            <person name="Ruan X."/>
            <person name="Zhao L."/>
            <person name="Wei J."/>
            <person name="Que T."/>
            <person name="Du C."/>
            <person name="Cheng J."/>
            <person name="Dai P."/>
            <person name="Han X."/>
            <person name="Huang E."/>
            <person name="Gao Y."/>
            <person name="Liu J."/>
            <person name="Shao H."/>
            <person name="Ye R."/>
            <person name="Li L."/>
            <person name="Wei W."/>
            <person name="Wang X."/>
            <person name="Wang C."/>
            <person name="Huo Q."/>
            <person name="Li W."/>
            <person name="Guo W."/>
            <person name="Chen H."/>
            <person name="Chen S."/>
            <person name="Zhou L."/>
            <person name="Zhou L."/>
            <person name="Ni X."/>
            <person name="Tian J."/>
            <person name="Zhou Y."/>
            <person name="Sheng Y."/>
            <person name="Liu T."/>
            <person name="Pan Y."/>
            <person name="Xia L."/>
            <person name="Li J."/>
            <person name="Zhao F."/>
            <person name="Cao W."/>
        </authorList>
    </citation>
    <scope>NUCLEOTIDE SEQUENCE</scope>
    <source>
        <strain evidence="1">Rmic-2018</strain>
        <tissue evidence="1">Larvae</tissue>
    </source>
</reference>
<gene>
    <name evidence="1" type="ORF">HPB51_012223</name>
</gene>
<dbReference type="Gene3D" id="3.80.10.10">
    <property type="entry name" value="Ribonuclease Inhibitor"/>
    <property type="match status" value="2"/>
</dbReference>
<dbReference type="PANTHER" id="PTHR47679">
    <property type="entry name" value="PROTEIN TORNADO 1"/>
    <property type="match status" value="1"/>
</dbReference>
<dbReference type="InterPro" id="IPR032675">
    <property type="entry name" value="LRR_dom_sf"/>
</dbReference>
<dbReference type="SUPFAM" id="SSF52047">
    <property type="entry name" value="RNI-like"/>
    <property type="match status" value="2"/>
</dbReference>
<reference evidence="1" key="1">
    <citation type="journal article" date="2020" name="Cell">
        <title>Large-Scale Comparative Analyses of Tick Genomes Elucidate Their Genetic Diversity and Vector Capacities.</title>
        <authorList>
            <consortium name="Tick Genome and Microbiome Consortium (TIGMIC)"/>
            <person name="Jia N."/>
            <person name="Wang J."/>
            <person name="Shi W."/>
            <person name="Du L."/>
            <person name="Sun Y."/>
            <person name="Zhan W."/>
            <person name="Jiang J.F."/>
            <person name="Wang Q."/>
            <person name="Zhang B."/>
            <person name="Ji P."/>
            <person name="Bell-Sakyi L."/>
            <person name="Cui X.M."/>
            <person name="Yuan T.T."/>
            <person name="Jiang B.G."/>
            <person name="Yang W.F."/>
            <person name="Lam T.T."/>
            <person name="Chang Q.C."/>
            <person name="Ding S.J."/>
            <person name="Wang X.J."/>
            <person name="Zhu J.G."/>
            <person name="Ruan X.D."/>
            <person name="Zhao L."/>
            <person name="Wei J.T."/>
            <person name="Ye R.Z."/>
            <person name="Que T.C."/>
            <person name="Du C.H."/>
            <person name="Zhou Y.H."/>
            <person name="Cheng J.X."/>
            <person name="Dai P.F."/>
            <person name="Guo W.B."/>
            <person name="Han X.H."/>
            <person name="Huang E.J."/>
            <person name="Li L.F."/>
            <person name="Wei W."/>
            <person name="Gao Y.C."/>
            <person name="Liu J.Z."/>
            <person name="Shao H.Z."/>
            <person name="Wang X."/>
            <person name="Wang C.C."/>
            <person name="Yang T.C."/>
            <person name="Huo Q.B."/>
            <person name="Li W."/>
            <person name="Chen H.Y."/>
            <person name="Chen S.E."/>
            <person name="Zhou L.G."/>
            <person name="Ni X.B."/>
            <person name="Tian J.H."/>
            <person name="Sheng Y."/>
            <person name="Liu T."/>
            <person name="Pan Y.S."/>
            <person name="Xia L.Y."/>
            <person name="Li J."/>
            <person name="Zhao F."/>
            <person name="Cao W.C."/>
        </authorList>
    </citation>
    <scope>NUCLEOTIDE SEQUENCE</scope>
    <source>
        <strain evidence="1">Rmic-2018</strain>
    </source>
</reference>
<comment type="caution">
    <text evidence="1">The sequence shown here is derived from an EMBL/GenBank/DDBJ whole genome shotgun (WGS) entry which is preliminary data.</text>
</comment>
<dbReference type="VEuPathDB" id="VectorBase:LOC119163297"/>
<evidence type="ECO:0000313" key="2">
    <source>
        <dbReference type="Proteomes" id="UP000821866"/>
    </source>
</evidence>
<protein>
    <recommendedName>
        <fullName evidence="3">Nlr family card domain protein</fullName>
    </recommendedName>
</protein>